<comment type="caution">
    <text evidence="5">The sequence shown here is derived from an EMBL/GenBank/DDBJ whole genome shotgun (WGS) entry which is preliminary data.</text>
</comment>
<dbReference type="Pfam" id="PF12796">
    <property type="entry name" value="Ank_2"/>
    <property type="match status" value="2"/>
</dbReference>
<organism evidence="5 6">
    <name type="scientific">Cherax quadricarinatus</name>
    <name type="common">Australian red claw crayfish</name>
    <dbReference type="NCBI Taxonomy" id="27406"/>
    <lineage>
        <taxon>Eukaryota</taxon>
        <taxon>Metazoa</taxon>
        <taxon>Ecdysozoa</taxon>
        <taxon>Arthropoda</taxon>
        <taxon>Crustacea</taxon>
        <taxon>Multicrustacea</taxon>
        <taxon>Malacostraca</taxon>
        <taxon>Eumalacostraca</taxon>
        <taxon>Eucarida</taxon>
        <taxon>Decapoda</taxon>
        <taxon>Pleocyemata</taxon>
        <taxon>Astacidea</taxon>
        <taxon>Parastacoidea</taxon>
        <taxon>Parastacidae</taxon>
        <taxon>Cherax</taxon>
    </lineage>
</organism>
<reference evidence="5 6" key="1">
    <citation type="journal article" date="2024" name="BMC Genomics">
        <title>Genome assembly of redclaw crayfish (Cherax quadricarinatus) provides insights into its immune adaptation and hypoxia tolerance.</title>
        <authorList>
            <person name="Liu Z."/>
            <person name="Zheng J."/>
            <person name="Li H."/>
            <person name="Fang K."/>
            <person name="Wang S."/>
            <person name="He J."/>
            <person name="Zhou D."/>
            <person name="Weng S."/>
            <person name="Chi M."/>
            <person name="Gu Z."/>
            <person name="He J."/>
            <person name="Li F."/>
            <person name="Wang M."/>
        </authorList>
    </citation>
    <scope>NUCLEOTIDE SEQUENCE [LARGE SCALE GENOMIC DNA]</scope>
    <source>
        <strain evidence="5">ZL_2023a</strain>
    </source>
</reference>
<dbReference type="EMBL" id="JARKIK010000037">
    <property type="protein sequence ID" value="KAK8739136.1"/>
    <property type="molecule type" value="Genomic_DNA"/>
</dbReference>
<dbReference type="EMBL" id="JARKIK010000037">
    <property type="protein sequence ID" value="KAK8739135.1"/>
    <property type="molecule type" value="Genomic_DNA"/>
</dbReference>
<dbReference type="InterPro" id="IPR036770">
    <property type="entry name" value="Ankyrin_rpt-contain_sf"/>
</dbReference>
<keyword evidence="6" id="KW-1185">Reference proteome</keyword>
<keyword evidence="2 3" id="KW-0040">ANK repeat</keyword>
<sequence length="372" mass="40528">MVDSRGQCGLTVVAVVMVAAVMVMMAGVADAVSDDIPDPCQNISSLPARKRNICNGNWLLYAAEAGHLHRVHTLLHLPERSYLMAYTDSQGLRKGFTAMMLAAEKNHTEVVEVLVNAGSDVNHTSRAMYTVVYLLAEKGALKTLKHVLDLGAAPDVMTTTGMTPLLIGTWNGYPDVVKMLLEKGANPNVAMPDTLYSPLYMSSKAGDVDMVRALLVAKADVDFQTSWGVTALIVATVWGRVRVVPILLQALANPNIVEKDGFTALHKAVYYRHAEIVKALLNHRALVNVQDSFGRTPLHYCVVRRKGEWKTGSPRASSKTTATKVTMMMELLTSCPDVTITDNSGKTVLDLAEEFQAIELQDVLKGYKSRCG</sequence>
<reference evidence="5" key="2">
    <citation type="submission" date="2024-01" db="EMBL/GenBank/DDBJ databases">
        <authorList>
            <person name="He J."/>
            <person name="Wang M."/>
            <person name="Zheng J."/>
            <person name="Liu Z."/>
        </authorList>
    </citation>
    <scope>NUCLEOTIDE SEQUENCE</scope>
    <source>
        <strain evidence="5">ZL_2023a</strain>
        <tissue evidence="5">Muscle</tissue>
    </source>
</reference>
<dbReference type="PROSITE" id="PS50088">
    <property type="entry name" value="ANK_REPEAT"/>
    <property type="match status" value="4"/>
</dbReference>
<name>A0AAW0X5D1_CHEQU</name>
<dbReference type="PANTHER" id="PTHR24198:SF165">
    <property type="entry name" value="ANKYRIN REPEAT-CONTAINING PROTEIN-RELATED"/>
    <property type="match status" value="1"/>
</dbReference>
<feature type="chain" id="PRO_5044717396" evidence="4">
    <location>
        <begin position="32"/>
        <end position="372"/>
    </location>
</feature>
<feature type="repeat" description="ANK" evidence="3">
    <location>
        <begin position="94"/>
        <end position="126"/>
    </location>
</feature>
<dbReference type="PRINTS" id="PR01415">
    <property type="entry name" value="ANKYRIN"/>
</dbReference>
<gene>
    <name evidence="5" type="ORF">OTU49_003496</name>
</gene>
<dbReference type="Gene3D" id="1.25.40.20">
    <property type="entry name" value="Ankyrin repeat-containing domain"/>
    <property type="match status" value="1"/>
</dbReference>
<dbReference type="PROSITE" id="PS50297">
    <property type="entry name" value="ANK_REP_REGION"/>
    <property type="match status" value="3"/>
</dbReference>
<evidence type="ECO:0000256" key="4">
    <source>
        <dbReference type="SAM" id="SignalP"/>
    </source>
</evidence>
<evidence type="ECO:0000256" key="1">
    <source>
        <dbReference type="ARBA" id="ARBA00022737"/>
    </source>
</evidence>
<feature type="repeat" description="ANK" evidence="3">
    <location>
        <begin position="194"/>
        <end position="226"/>
    </location>
</feature>
<dbReference type="Proteomes" id="UP001445076">
    <property type="component" value="Unassembled WGS sequence"/>
</dbReference>
<accession>A0AAW0X5D1</accession>
<feature type="signal peptide" evidence="4">
    <location>
        <begin position="1"/>
        <end position="31"/>
    </location>
</feature>
<feature type="repeat" description="ANK" evidence="3">
    <location>
        <begin position="160"/>
        <end position="192"/>
    </location>
</feature>
<evidence type="ECO:0000313" key="5">
    <source>
        <dbReference type="EMBL" id="KAK8739132.1"/>
    </source>
</evidence>
<feature type="repeat" description="ANK" evidence="3">
    <location>
        <begin position="260"/>
        <end position="292"/>
    </location>
</feature>
<evidence type="ECO:0000256" key="3">
    <source>
        <dbReference type="PROSITE-ProRule" id="PRU00023"/>
    </source>
</evidence>
<proteinExistence type="predicted"/>
<dbReference type="EMBL" id="JARKIK010000037">
    <property type="protein sequence ID" value="KAK8739132.1"/>
    <property type="molecule type" value="Genomic_DNA"/>
</dbReference>
<dbReference type="PANTHER" id="PTHR24198">
    <property type="entry name" value="ANKYRIN REPEAT AND PROTEIN KINASE DOMAIN-CONTAINING PROTEIN"/>
    <property type="match status" value="1"/>
</dbReference>
<keyword evidence="1" id="KW-0677">Repeat</keyword>
<dbReference type="AlphaFoldDB" id="A0AAW0X5D1"/>
<dbReference type="Pfam" id="PF00023">
    <property type="entry name" value="Ank"/>
    <property type="match status" value="1"/>
</dbReference>
<keyword evidence="4" id="KW-0732">Signal</keyword>
<dbReference type="EMBL" id="JARKIK010000037">
    <property type="protein sequence ID" value="KAK8739131.1"/>
    <property type="molecule type" value="Genomic_DNA"/>
</dbReference>
<dbReference type="InterPro" id="IPR002110">
    <property type="entry name" value="Ankyrin_rpt"/>
</dbReference>
<dbReference type="Pfam" id="PF13857">
    <property type="entry name" value="Ank_5"/>
    <property type="match status" value="1"/>
</dbReference>
<dbReference type="EMBL" id="JARKIK010000037">
    <property type="protein sequence ID" value="KAK8739134.1"/>
    <property type="molecule type" value="Genomic_DNA"/>
</dbReference>
<evidence type="ECO:0000313" key="6">
    <source>
        <dbReference type="Proteomes" id="UP001445076"/>
    </source>
</evidence>
<dbReference type="SMART" id="SM00248">
    <property type="entry name" value="ANK"/>
    <property type="match status" value="7"/>
</dbReference>
<dbReference type="EMBL" id="JARKIK010000037">
    <property type="protein sequence ID" value="KAK8739133.1"/>
    <property type="molecule type" value="Genomic_DNA"/>
</dbReference>
<protein>
    <submittedName>
        <fullName evidence="5">Uncharacterized protein</fullName>
    </submittedName>
</protein>
<dbReference type="SUPFAM" id="SSF48403">
    <property type="entry name" value="Ankyrin repeat"/>
    <property type="match status" value="1"/>
</dbReference>
<evidence type="ECO:0000256" key="2">
    <source>
        <dbReference type="ARBA" id="ARBA00023043"/>
    </source>
</evidence>